<name>A0A2P2DYW3_9LEPT</name>
<dbReference type="SMART" id="SM00849">
    <property type="entry name" value="Lactamase_B"/>
    <property type="match status" value="1"/>
</dbReference>
<evidence type="ECO:0000259" key="1">
    <source>
        <dbReference type="SMART" id="SM00849"/>
    </source>
</evidence>
<comment type="caution">
    <text evidence="2">The sequence shown here is derived from an EMBL/GenBank/DDBJ whole genome shotgun (WGS) entry which is preliminary data.</text>
</comment>
<dbReference type="Proteomes" id="UP000245133">
    <property type="component" value="Unassembled WGS sequence"/>
</dbReference>
<gene>
    <name evidence="2" type="ORF">LPTSP4_13400</name>
</gene>
<organism evidence="2 3">
    <name type="scientific">Leptospira ryugenii</name>
    <dbReference type="NCBI Taxonomy" id="1917863"/>
    <lineage>
        <taxon>Bacteria</taxon>
        <taxon>Pseudomonadati</taxon>
        <taxon>Spirochaetota</taxon>
        <taxon>Spirochaetia</taxon>
        <taxon>Leptospirales</taxon>
        <taxon>Leptospiraceae</taxon>
        <taxon>Leptospira</taxon>
    </lineage>
</organism>
<evidence type="ECO:0000313" key="2">
    <source>
        <dbReference type="EMBL" id="GBF49821.1"/>
    </source>
</evidence>
<protein>
    <submittedName>
        <fullName evidence="2">Beta-lactamase family protein</fullName>
    </submittedName>
</protein>
<proteinExistence type="predicted"/>
<dbReference type="Pfam" id="PF12706">
    <property type="entry name" value="Lactamase_B_2"/>
    <property type="match status" value="1"/>
</dbReference>
<evidence type="ECO:0000313" key="3">
    <source>
        <dbReference type="Proteomes" id="UP000245133"/>
    </source>
</evidence>
<accession>A0A2P2DYW3</accession>
<keyword evidence="3" id="KW-1185">Reference proteome</keyword>
<feature type="domain" description="Metallo-beta-lactamase" evidence="1">
    <location>
        <begin position="120"/>
        <end position="314"/>
    </location>
</feature>
<dbReference type="SUPFAM" id="SSF56281">
    <property type="entry name" value="Metallo-hydrolase/oxidoreductase"/>
    <property type="match status" value="1"/>
</dbReference>
<sequence>MNANRTIICKTKIAAFAISRIRTIEVISGPSLSWYPEERGGINSKSQILSDKESSFLRIEEVVVQLFGVRGSIAAPLRNQEYKKKILEALSLYQESGKGQSPEQFWKSLPYHVKFVTGSDTTCIKLTDHQGNLYIIDMGTGIRNVGDELIQDYLKSPGPRTVHIFVTHTHWDHIQGLPFFKPIYFPDFTLKFYSPYSDLQARLERQQNPEFFPVTFSSVACQKEFKYFSPGDVLRFGSGIEVKCYPLRHPGGSFAYRFVTAEGKTFIFATDAEFTGQDMEIIHDSMDFFQGADLLILDAQYTLDESFSKFDWGHTSYTMAVNCATSWNVKNLVLTHHEPTYTDQKIHEIFEAAVDHKDLLGAKNLKIHLAREGLRFHL</sequence>
<dbReference type="EMBL" id="BFBB01000003">
    <property type="protein sequence ID" value="GBF49821.1"/>
    <property type="molecule type" value="Genomic_DNA"/>
</dbReference>
<reference evidence="2 3" key="1">
    <citation type="submission" date="2018-02" db="EMBL/GenBank/DDBJ databases">
        <title>Novel Leptospira species isolated from soil and water in Japan.</title>
        <authorList>
            <person name="Nakao R."/>
            <person name="Masuzawa T."/>
        </authorList>
    </citation>
    <scope>NUCLEOTIDE SEQUENCE [LARGE SCALE GENOMIC DNA]</scope>
    <source>
        <strain evidence="2 3">YH101</strain>
    </source>
</reference>
<dbReference type="InterPro" id="IPR036866">
    <property type="entry name" value="RibonucZ/Hydroxyglut_hydro"/>
</dbReference>
<dbReference type="PANTHER" id="PTHR42663:SF4">
    <property type="entry name" value="SLL1036 PROTEIN"/>
    <property type="match status" value="1"/>
</dbReference>
<dbReference type="InterPro" id="IPR001279">
    <property type="entry name" value="Metallo-B-lactamas"/>
</dbReference>
<dbReference type="PANTHER" id="PTHR42663">
    <property type="entry name" value="HYDROLASE C777.06C-RELATED-RELATED"/>
    <property type="match status" value="1"/>
</dbReference>
<dbReference type="CDD" id="cd07715">
    <property type="entry name" value="TaR3-like_MBL-fold"/>
    <property type="match status" value="1"/>
</dbReference>
<dbReference type="AlphaFoldDB" id="A0A2P2DYW3"/>
<dbReference type="Gene3D" id="3.60.15.10">
    <property type="entry name" value="Ribonuclease Z/Hydroxyacylglutathione hydrolase-like"/>
    <property type="match status" value="1"/>
</dbReference>